<dbReference type="Proteomes" id="UP000324800">
    <property type="component" value="Unassembled WGS sequence"/>
</dbReference>
<evidence type="ECO:0000313" key="1">
    <source>
        <dbReference type="EMBL" id="KAA6399743.1"/>
    </source>
</evidence>
<accession>A0A5J4WY54</accession>
<reference evidence="1 2" key="1">
    <citation type="submission" date="2019-03" db="EMBL/GenBank/DDBJ databases">
        <title>Single cell metagenomics reveals metabolic interactions within the superorganism composed of flagellate Streblomastix strix and complex community of Bacteroidetes bacteria on its surface.</title>
        <authorList>
            <person name="Treitli S.C."/>
            <person name="Kolisko M."/>
            <person name="Husnik F."/>
            <person name="Keeling P."/>
            <person name="Hampl V."/>
        </authorList>
    </citation>
    <scope>NUCLEOTIDE SEQUENCE [LARGE SCALE GENOMIC DNA]</scope>
    <source>
        <strain evidence="1">ST1C</strain>
    </source>
</reference>
<dbReference type="AlphaFoldDB" id="A0A5J4WY54"/>
<name>A0A5J4WY54_9EUKA</name>
<organism evidence="1 2">
    <name type="scientific">Streblomastix strix</name>
    <dbReference type="NCBI Taxonomy" id="222440"/>
    <lineage>
        <taxon>Eukaryota</taxon>
        <taxon>Metamonada</taxon>
        <taxon>Preaxostyla</taxon>
        <taxon>Oxymonadida</taxon>
        <taxon>Streblomastigidae</taxon>
        <taxon>Streblomastix</taxon>
    </lineage>
</organism>
<protein>
    <submittedName>
        <fullName evidence="1">Uncharacterized protein</fullName>
    </submittedName>
</protein>
<gene>
    <name evidence="1" type="ORF">EZS28_004732</name>
</gene>
<dbReference type="EMBL" id="SNRW01000690">
    <property type="protein sequence ID" value="KAA6399743.1"/>
    <property type="molecule type" value="Genomic_DNA"/>
</dbReference>
<sequence>MLVPAIHEVYYCSPLLLSASAYYQPQTDYRFQMHCEWVRSPHWSRGSRFDTPRSRPFVRVRFPFNFILLHERGQTVLAPICKDKRD</sequence>
<comment type="caution">
    <text evidence="1">The sequence shown here is derived from an EMBL/GenBank/DDBJ whole genome shotgun (WGS) entry which is preliminary data.</text>
</comment>
<proteinExistence type="predicted"/>
<evidence type="ECO:0000313" key="2">
    <source>
        <dbReference type="Proteomes" id="UP000324800"/>
    </source>
</evidence>